<keyword evidence="14 15" id="KW-0472">Membrane</keyword>
<dbReference type="RefSeq" id="WP_380623058.1">
    <property type="nucleotide sequence ID" value="NZ_JBHSDK010000021.1"/>
</dbReference>
<evidence type="ECO:0000256" key="8">
    <source>
        <dbReference type="ARBA" id="ARBA00022741"/>
    </source>
</evidence>
<dbReference type="SUPFAM" id="SSF81653">
    <property type="entry name" value="Calcium ATPase, transduction domain A"/>
    <property type="match status" value="1"/>
</dbReference>
<dbReference type="InterPro" id="IPR008250">
    <property type="entry name" value="ATPase_P-typ_transduc_dom_A_sf"/>
</dbReference>
<evidence type="ECO:0000256" key="9">
    <source>
        <dbReference type="ARBA" id="ARBA00022840"/>
    </source>
</evidence>
<evidence type="ECO:0000256" key="11">
    <source>
        <dbReference type="ARBA" id="ARBA00022967"/>
    </source>
</evidence>
<evidence type="ECO:0000256" key="5">
    <source>
        <dbReference type="ARBA" id="ARBA00022553"/>
    </source>
</evidence>
<dbReference type="PANTHER" id="PTHR43520:SF5">
    <property type="entry name" value="CATION-TRANSPORTING P-TYPE ATPASE-RELATED"/>
    <property type="match status" value="1"/>
</dbReference>
<dbReference type="InterPro" id="IPR018303">
    <property type="entry name" value="ATPase_P-typ_P_site"/>
</dbReference>
<evidence type="ECO:0000256" key="16">
    <source>
        <dbReference type="SAM" id="MobiDB-lite"/>
    </source>
</evidence>
<dbReference type="InterPro" id="IPR023298">
    <property type="entry name" value="ATPase_P-typ_TM_dom_sf"/>
</dbReference>
<feature type="transmembrane region" description="Helical" evidence="15">
    <location>
        <begin position="93"/>
        <end position="116"/>
    </location>
</feature>
<evidence type="ECO:0000256" key="6">
    <source>
        <dbReference type="ARBA" id="ARBA00022692"/>
    </source>
</evidence>
<feature type="transmembrane region" description="Helical" evidence="15">
    <location>
        <begin position="308"/>
        <end position="330"/>
    </location>
</feature>
<organism evidence="18 19">
    <name type="scientific">Salininema proteolyticum</name>
    <dbReference type="NCBI Taxonomy" id="1607685"/>
    <lineage>
        <taxon>Bacteria</taxon>
        <taxon>Bacillati</taxon>
        <taxon>Actinomycetota</taxon>
        <taxon>Actinomycetes</taxon>
        <taxon>Glycomycetales</taxon>
        <taxon>Glycomycetaceae</taxon>
        <taxon>Salininema</taxon>
    </lineage>
</organism>
<keyword evidence="13" id="KW-0406">Ion transport</keyword>
<dbReference type="InterPro" id="IPR036412">
    <property type="entry name" value="HAD-like_sf"/>
</dbReference>
<feature type="transmembrane region" description="Helical" evidence="15">
    <location>
        <begin position="66"/>
        <end position="87"/>
    </location>
</feature>
<dbReference type="NCBIfam" id="TIGR01494">
    <property type="entry name" value="ATPase_P-type"/>
    <property type="match status" value="1"/>
</dbReference>
<keyword evidence="6 15" id="KW-0812">Transmembrane</keyword>
<keyword evidence="12 15" id="KW-1133">Transmembrane helix</keyword>
<dbReference type="EMBL" id="JBHSDK010000021">
    <property type="protein sequence ID" value="MFC4336794.1"/>
    <property type="molecule type" value="Genomic_DNA"/>
</dbReference>
<dbReference type="Pfam" id="PF00122">
    <property type="entry name" value="E1-E2_ATPase"/>
    <property type="match status" value="1"/>
</dbReference>
<sequence length="716" mass="74727">MEHEHDHSGAKTRAEHTGHEAHQRHHGPEDHTGHDAGGAGADHGGHDAHDHSKHAGHSPDMFREKFWWSLALSIPVIVTSPMVMRWLGYELDFPGAALIPPVLGTFLFFYGGFPFLKSAVAEVRSRQPGMMMLISLAITVAFFASLATSLGLLDLDFWWELAALIVIMLLGHWQEMKAIGQAQGALKTLAALLPDTAEKVTGGETATVLISDLRVGDTVLVRPGGRVPADGRVVSGRAEMDESMVTGESNPVVREQGDDVVAGTVSTDSAVRVTVTAVGEDTALAGIQRMVAEAQAASSRAQALADRFAGWLFYIATAAAALTAIVWSIAGSASDAVNRTVTVLVIACPHALGLAIPLVISISTTVAAKNGILVKSRLALEKSRGLDAVLFDKTGTLTEGRHVVTAMKPAAGAGREEVAGIAAAVESESEHPLAKAIVAYGKRLDGDVPEAREFKAVTGKSVEALVGRTRWAVGGPALLADQDLEPPAELDDLLAEWESQGHAVLYLVQVSGDAQVAAAFALADAVRPEAEEAVAQLKDEGVSTVAMVTGDSRAVADSVAGQLKFAEGEDEVFAQVLPQDKDAIVKRLQQRGQSVAMVGDGVNDAPAIAQADVGVAIGAGTDVAMETAGIVLASSDPRGVVRTIRLSKASYRKMVQNLTWAVGYNVVAVPLAAGVLAPVGFTLSPAVGAVAMSLSTIVVAVNAMTLRGVRLEGSAR</sequence>
<dbReference type="InterPro" id="IPR023299">
    <property type="entry name" value="ATPase_P-typ_cyto_dom_N"/>
</dbReference>
<evidence type="ECO:0000313" key="19">
    <source>
        <dbReference type="Proteomes" id="UP001595823"/>
    </source>
</evidence>
<keyword evidence="11" id="KW-1278">Translocase</keyword>
<dbReference type="InterPro" id="IPR059000">
    <property type="entry name" value="ATPase_P-type_domA"/>
</dbReference>
<dbReference type="SFLD" id="SFLDS00003">
    <property type="entry name" value="Haloacid_Dehalogenase"/>
    <property type="match status" value="1"/>
</dbReference>
<feature type="transmembrane region" description="Helical" evidence="15">
    <location>
        <begin position="658"/>
        <end position="681"/>
    </location>
</feature>
<feature type="transmembrane region" description="Helical" evidence="15">
    <location>
        <begin position="157"/>
        <end position="173"/>
    </location>
</feature>
<feature type="transmembrane region" description="Helical" evidence="15">
    <location>
        <begin position="687"/>
        <end position="706"/>
    </location>
</feature>
<evidence type="ECO:0000256" key="12">
    <source>
        <dbReference type="ARBA" id="ARBA00022989"/>
    </source>
</evidence>
<feature type="compositionally biased region" description="Basic and acidic residues" evidence="16">
    <location>
        <begin position="1"/>
        <end position="34"/>
    </location>
</feature>
<evidence type="ECO:0000256" key="10">
    <source>
        <dbReference type="ARBA" id="ARBA00022842"/>
    </source>
</evidence>
<dbReference type="PRINTS" id="PR00943">
    <property type="entry name" value="CUATPASE"/>
</dbReference>
<comment type="similarity">
    <text evidence="2 15">Belongs to the cation transport ATPase (P-type) (TC 3.A.3) family. Type IB subfamily.</text>
</comment>
<keyword evidence="9 15" id="KW-0067">ATP-binding</keyword>
<feature type="transmembrane region" description="Helical" evidence="15">
    <location>
        <begin position="342"/>
        <end position="368"/>
    </location>
</feature>
<dbReference type="Proteomes" id="UP001595823">
    <property type="component" value="Unassembled WGS sequence"/>
</dbReference>
<dbReference type="Gene3D" id="3.40.1110.10">
    <property type="entry name" value="Calcium-transporting ATPase, cytoplasmic domain N"/>
    <property type="match status" value="1"/>
</dbReference>
<dbReference type="SUPFAM" id="SSF81665">
    <property type="entry name" value="Calcium ATPase, transmembrane domain M"/>
    <property type="match status" value="1"/>
</dbReference>
<keyword evidence="4 15" id="KW-1003">Cell membrane</keyword>
<keyword evidence="3" id="KW-0813">Transport</keyword>
<dbReference type="PRINTS" id="PR00119">
    <property type="entry name" value="CATATPASE"/>
</dbReference>
<dbReference type="InterPro" id="IPR023214">
    <property type="entry name" value="HAD_sf"/>
</dbReference>
<evidence type="ECO:0000256" key="15">
    <source>
        <dbReference type="RuleBase" id="RU362081"/>
    </source>
</evidence>
<dbReference type="Gene3D" id="2.70.150.10">
    <property type="entry name" value="Calcium-transporting ATPase, cytoplasmic transduction domain A"/>
    <property type="match status" value="1"/>
</dbReference>
<feature type="transmembrane region" description="Helical" evidence="15">
    <location>
        <begin position="128"/>
        <end position="151"/>
    </location>
</feature>
<keyword evidence="10" id="KW-0460">Magnesium</keyword>
<dbReference type="SUPFAM" id="SSF56784">
    <property type="entry name" value="HAD-like"/>
    <property type="match status" value="1"/>
</dbReference>
<dbReference type="PANTHER" id="PTHR43520">
    <property type="entry name" value="ATP7, ISOFORM B"/>
    <property type="match status" value="1"/>
</dbReference>
<feature type="region of interest" description="Disordered" evidence="16">
    <location>
        <begin position="1"/>
        <end position="56"/>
    </location>
</feature>
<keyword evidence="8 15" id="KW-0547">Nucleotide-binding</keyword>
<dbReference type="Pfam" id="PF00702">
    <property type="entry name" value="Hydrolase"/>
    <property type="match status" value="1"/>
</dbReference>
<dbReference type="SFLD" id="SFLDG00002">
    <property type="entry name" value="C1.7:_P-type_atpase_like"/>
    <property type="match status" value="1"/>
</dbReference>
<dbReference type="NCBIfam" id="TIGR01511">
    <property type="entry name" value="ATPase-IB1_Cu"/>
    <property type="match status" value="1"/>
</dbReference>
<dbReference type="InterPro" id="IPR027256">
    <property type="entry name" value="P-typ_ATPase_IB"/>
</dbReference>
<dbReference type="InterPro" id="IPR001757">
    <property type="entry name" value="P_typ_ATPase"/>
</dbReference>
<name>A0ABV8U107_9ACTN</name>
<feature type="domain" description="P-type ATPase A" evidence="17">
    <location>
        <begin position="192"/>
        <end position="291"/>
    </location>
</feature>
<evidence type="ECO:0000256" key="4">
    <source>
        <dbReference type="ARBA" id="ARBA00022475"/>
    </source>
</evidence>
<gene>
    <name evidence="18" type="ORF">ACFPET_16455</name>
</gene>
<keyword evidence="19" id="KW-1185">Reference proteome</keyword>
<evidence type="ECO:0000259" key="17">
    <source>
        <dbReference type="Pfam" id="PF00122"/>
    </source>
</evidence>
<dbReference type="SFLD" id="SFLDF00027">
    <property type="entry name" value="p-type_atpase"/>
    <property type="match status" value="1"/>
</dbReference>
<evidence type="ECO:0000256" key="2">
    <source>
        <dbReference type="ARBA" id="ARBA00006024"/>
    </source>
</evidence>
<keyword evidence="5" id="KW-0597">Phosphoprotein</keyword>
<proteinExistence type="inferred from homology"/>
<keyword evidence="7 15" id="KW-0479">Metal-binding</keyword>
<evidence type="ECO:0000256" key="1">
    <source>
        <dbReference type="ARBA" id="ARBA00004651"/>
    </source>
</evidence>
<reference evidence="19" key="1">
    <citation type="journal article" date="2019" name="Int. J. Syst. Evol. Microbiol.">
        <title>The Global Catalogue of Microorganisms (GCM) 10K type strain sequencing project: providing services to taxonomists for standard genome sequencing and annotation.</title>
        <authorList>
            <consortium name="The Broad Institute Genomics Platform"/>
            <consortium name="The Broad Institute Genome Sequencing Center for Infectious Disease"/>
            <person name="Wu L."/>
            <person name="Ma J."/>
        </authorList>
    </citation>
    <scope>NUCLEOTIDE SEQUENCE [LARGE SCALE GENOMIC DNA]</scope>
    <source>
        <strain evidence="19">IBRC-M 10908</strain>
    </source>
</reference>
<evidence type="ECO:0000256" key="14">
    <source>
        <dbReference type="ARBA" id="ARBA00023136"/>
    </source>
</evidence>
<dbReference type="Gene3D" id="3.40.50.1000">
    <property type="entry name" value="HAD superfamily/HAD-like"/>
    <property type="match status" value="1"/>
</dbReference>
<evidence type="ECO:0000256" key="13">
    <source>
        <dbReference type="ARBA" id="ARBA00023065"/>
    </source>
</evidence>
<accession>A0ABV8U107</accession>
<dbReference type="InterPro" id="IPR044492">
    <property type="entry name" value="P_typ_ATPase_HD_dom"/>
</dbReference>
<evidence type="ECO:0000256" key="3">
    <source>
        <dbReference type="ARBA" id="ARBA00022448"/>
    </source>
</evidence>
<dbReference type="NCBIfam" id="TIGR01525">
    <property type="entry name" value="ATPase-IB_hvy"/>
    <property type="match status" value="1"/>
</dbReference>
<evidence type="ECO:0000256" key="7">
    <source>
        <dbReference type="ARBA" id="ARBA00022723"/>
    </source>
</evidence>
<evidence type="ECO:0000313" key="18">
    <source>
        <dbReference type="EMBL" id="MFC4336794.1"/>
    </source>
</evidence>
<dbReference type="PROSITE" id="PS00154">
    <property type="entry name" value="ATPASE_E1_E2"/>
    <property type="match status" value="1"/>
</dbReference>
<comment type="caution">
    <text evidence="18">The sequence shown here is derived from an EMBL/GenBank/DDBJ whole genome shotgun (WGS) entry which is preliminary data.</text>
</comment>
<comment type="subcellular location">
    <subcellularLocation>
        <location evidence="1">Cell membrane</location>
        <topology evidence="1">Multi-pass membrane protein</topology>
    </subcellularLocation>
</comment>
<protein>
    <submittedName>
        <fullName evidence="18">Heavy metal translocating P-type ATPase</fullName>
    </submittedName>
</protein>